<comment type="caution">
    <text evidence="2">The sequence shown here is derived from an EMBL/GenBank/DDBJ whole genome shotgun (WGS) entry which is preliminary data.</text>
</comment>
<evidence type="ECO:0000313" key="3">
    <source>
        <dbReference type="Proteomes" id="UP000318080"/>
    </source>
</evidence>
<evidence type="ECO:0000313" key="2">
    <source>
        <dbReference type="EMBL" id="TQE44649.1"/>
    </source>
</evidence>
<dbReference type="Proteomes" id="UP000318080">
    <property type="component" value="Unassembled WGS sequence"/>
</dbReference>
<keyword evidence="1" id="KW-0812">Transmembrane</keyword>
<dbReference type="STRING" id="1686286.GCA_900092335_02238"/>
<protein>
    <submittedName>
        <fullName evidence="2">Uncharacterized protein</fullName>
    </submittedName>
</protein>
<sequence length="78" mass="8753">MTMQRRPNNPIEKRKQDVRKYSRNAVISVAAGLGGGVLAAWVFTHGTFFFMIGLIVAVVGGVYNWSKVRSIVNHKDQY</sequence>
<gene>
    <name evidence="2" type="ORF">EJK80_00760</name>
</gene>
<dbReference type="EMBL" id="VHIR01000001">
    <property type="protein sequence ID" value="TQE44649.1"/>
    <property type="molecule type" value="Genomic_DNA"/>
</dbReference>
<feature type="transmembrane region" description="Helical" evidence="1">
    <location>
        <begin position="21"/>
        <end position="42"/>
    </location>
</feature>
<dbReference type="RefSeq" id="WP_066487265.1">
    <property type="nucleotide sequence ID" value="NZ_DYVA01000038.1"/>
</dbReference>
<keyword evidence="3" id="KW-1185">Reference proteome</keyword>
<evidence type="ECO:0000256" key="1">
    <source>
        <dbReference type="SAM" id="Phobius"/>
    </source>
</evidence>
<reference evidence="2 3" key="1">
    <citation type="submission" date="2019-06" db="EMBL/GenBank/DDBJ databases">
        <title>Draft genome of C. phoceense Strain 272.</title>
        <authorList>
            <person name="Pacheco L.G.C."/>
            <person name="Barberis C.M."/>
            <person name="Almuzara M.N."/>
            <person name="Traglia G.M."/>
            <person name="Santos C.S."/>
            <person name="Rocha D.J.P.G."/>
            <person name="Aguiar E.R.G.R."/>
            <person name="Vay C.A."/>
        </authorList>
    </citation>
    <scope>NUCLEOTIDE SEQUENCE [LARGE SCALE GENOMIC DNA]</scope>
    <source>
        <strain evidence="2 3">272</strain>
    </source>
</reference>
<keyword evidence="1" id="KW-0472">Membrane</keyword>
<feature type="transmembrane region" description="Helical" evidence="1">
    <location>
        <begin position="48"/>
        <end position="65"/>
    </location>
</feature>
<name>A0A540RA71_9CORY</name>
<proteinExistence type="predicted"/>
<dbReference type="GeneID" id="79853400"/>
<dbReference type="AlphaFoldDB" id="A0A540RA71"/>
<keyword evidence="1" id="KW-1133">Transmembrane helix</keyword>
<organism evidence="2 3">
    <name type="scientific">Corynebacterium phoceense</name>
    <dbReference type="NCBI Taxonomy" id="1686286"/>
    <lineage>
        <taxon>Bacteria</taxon>
        <taxon>Bacillati</taxon>
        <taxon>Actinomycetota</taxon>
        <taxon>Actinomycetes</taxon>
        <taxon>Mycobacteriales</taxon>
        <taxon>Corynebacteriaceae</taxon>
        <taxon>Corynebacterium</taxon>
    </lineage>
</organism>
<accession>A0A540RA71</accession>